<evidence type="ECO:0000256" key="15">
    <source>
        <dbReference type="ARBA" id="ARBA00047298"/>
    </source>
</evidence>
<evidence type="ECO:0000256" key="17">
    <source>
        <dbReference type="PROSITE-ProRule" id="PRU10141"/>
    </source>
</evidence>
<evidence type="ECO:0000256" key="8">
    <source>
        <dbReference type="ARBA" id="ARBA00022723"/>
    </source>
</evidence>
<evidence type="ECO:0000256" key="3">
    <source>
        <dbReference type="ARBA" id="ARBA00012428"/>
    </source>
</evidence>
<keyword evidence="5" id="KW-0723">Serine/threonine-protein kinase</keyword>
<dbReference type="EC" id="2.7.11.12" evidence="3"/>
<comment type="catalytic activity">
    <reaction evidence="15">
        <text>L-threonyl-[protein] + ATP = O-phospho-L-threonyl-[protein] + ADP + H(+)</text>
        <dbReference type="Rhea" id="RHEA:46608"/>
        <dbReference type="Rhea" id="RHEA-COMP:11060"/>
        <dbReference type="Rhea" id="RHEA-COMP:11605"/>
        <dbReference type="ChEBI" id="CHEBI:15378"/>
        <dbReference type="ChEBI" id="CHEBI:30013"/>
        <dbReference type="ChEBI" id="CHEBI:30616"/>
        <dbReference type="ChEBI" id="CHEBI:61977"/>
        <dbReference type="ChEBI" id="CHEBI:456216"/>
        <dbReference type="EC" id="2.7.11.12"/>
    </reaction>
</comment>
<sequence length="678" mass="78970">MKQMFFCENTEEYVFKQGDQASSYFIINEGEVQIEINDQFVRKLNKGEGFGELALLYNAPRSASIKCIGKCTFWGINRNTFRKTVEEMVQKNYESNRNFMEQVNFFRQLNNEQKNSIASRLITTKYEKNEYIFNQGDNADSFFMIKEGIVSIWLGNKEIRKLGKGDSFREQALYLSGKRAASVLAEEQVYLLSLGRENLTKILGDKIQIIIFNNIVRWSFAKSQLLKQLTHIQIEKITNNCKITNYQQGQIIYSKGQVCDQLIIVLEGSLINSKGKQIATKGQLYGDIFLKEQNQNIAFEYDIFMVLSVIQFNNLKKFIGGEIENVIKLNEYSHEKQMSELQQKKDFSHILIENLIYIKKLGQGQFGHVYLVQNKDNLDLYALKQIQKSQIVEQTLENHIIQEKQVLENTNFRFIMQFLRTYKDNNNIYFLVQFICGMELFDVIRDIQLLSTYDSQFYIGTLILCLEYLHSRNIIYRDLKPENIMVDQNGIMYLIDLGTAKILKQQNSRTFSIIGTPHYMAPEIIVGKGYSFSVDLWSLGICLYEFLCGGLPFAEDLDDAYEIYEEIIKNNLIFPPEIKDRNAKRIIEQLLSQFPELRLGGSYAALKAHPWFDTISWDDLYNMKLQPPYIPPKDRIVNLNEINNLASKGKMVMAEIKKEIKSNQKQLFTKIPGWDQNF</sequence>
<dbReference type="Gene3D" id="1.10.510.10">
    <property type="entry name" value="Transferase(Phosphotransferase) domain 1"/>
    <property type="match status" value="1"/>
</dbReference>
<gene>
    <name evidence="21" type="ORF">IMG5_158690</name>
</gene>
<organism evidence="21 22">
    <name type="scientific">Ichthyophthirius multifiliis</name>
    <name type="common">White spot disease agent</name>
    <name type="synonym">Ich</name>
    <dbReference type="NCBI Taxonomy" id="5932"/>
    <lineage>
        <taxon>Eukaryota</taxon>
        <taxon>Sar</taxon>
        <taxon>Alveolata</taxon>
        <taxon>Ciliophora</taxon>
        <taxon>Intramacronucleata</taxon>
        <taxon>Oligohymenophorea</taxon>
        <taxon>Hymenostomatida</taxon>
        <taxon>Ophryoglenina</taxon>
        <taxon>Ichthyophthirius</taxon>
    </lineage>
</organism>
<feature type="domain" description="Cyclic nucleotide-binding" evidence="19">
    <location>
        <begin position="225"/>
        <end position="290"/>
    </location>
</feature>
<keyword evidence="9 17" id="KW-0547">Nucleotide-binding</keyword>
<evidence type="ECO:0000256" key="5">
    <source>
        <dbReference type="ARBA" id="ARBA00022527"/>
    </source>
</evidence>
<keyword evidence="7 21" id="KW-0808">Transferase</keyword>
<dbReference type="SMART" id="SM00220">
    <property type="entry name" value="S_TKc"/>
    <property type="match status" value="1"/>
</dbReference>
<feature type="domain" description="AGC-kinase C-terminal" evidence="20">
    <location>
        <begin position="613"/>
        <end position="678"/>
    </location>
</feature>
<dbReference type="EMBL" id="GL984163">
    <property type="protein sequence ID" value="EGR29318.1"/>
    <property type="molecule type" value="Genomic_DNA"/>
</dbReference>
<keyword evidence="22" id="KW-1185">Reference proteome</keyword>
<evidence type="ECO:0000256" key="14">
    <source>
        <dbReference type="ARBA" id="ARBA00024113"/>
    </source>
</evidence>
<dbReference type="PRINTS" id="PR00103">
    <property type="entry name" value="CAMPKINASE"/>
</dbReference>
<dbReference type="InterPro" id="IPR014710">
    <property type="entry name" value="RmlC-like_jellyroll"/>
</dbReference>
<protein>
    <recommendedName>
        <fullName evidence="14">cGMP-dependent protein kinase</fullName>
        <ecNumber evidence="3">2.7.11.12</ecNumber>
    </recommendedName>
</protein>
<dbReference type="FunFam" id="2.60.120.10:FF:000089">
    <property type="entry name" value="cGMP-dependent protein kinase 5-1"/>
    <property type="match status" value="1"/>
</dbReference>
<comment type="catalytic activity">
    <reaction evidence="16">
        <text>L-seryl-[protein] + ATP = O-phospho-L-seryl-[protein] + ADP + H(+)</text>
        <dbReference type="Rhea" id="RHEA:17989"/>
        <dbReference type="Rhea" id="RHEA-COMP:9863"/>
        <dbReference type="Rhea" id="RHEA-COMP:11604"/>
        <dbReference type="ChEBI" id="CHEBI:15378"/>
        <dbReference type="ChEBI" id="CHEBI:29999"/>
        <dbReference type="ChEBI" id="CHEBI:30616"/>
        <dbReference type="ChEBI" id="CHEBI:83421"/>
        <dbReference type="ChEBI" id="CHEBI:456216"/>
        <dbReference type="EC" id="2.7.11.12"/>
    </reaction>
</comment>
<dbReference type="FunCoup" id="G0QZP4">
    <property type="interactions" value="6"/>
</dbReference>
<dbReference type="OMA" id="ESCLADC"/>
<dbReference type="GO" id="GO:0005952">
    <property type="term" value="C:cAMP-dependent protein kinase complex"/>
    <property type="evidence" value="ECO:0007669"/>
    <property type="project" value="TreeGrafter"/>
</dbReference>
<dbReference type="RefSeq" id="XP_004030554.1">
    <property type="nucleotide sequence ID" value="XM_004030506.1"/>
</dbReference>
<keyword evidence="12" id="KW-0460">Magnesium</keyword>
<dbReference type="SUPFAM" id="SSF56112">
    <property type="entry name" value="Protein kinase-like (PK-like)"/>
    <property type="match status" value="1"/>
</dbReference>
<evidence type="ECO:0000256" key="16">
    <source>
        <dbReference type="ARBA" id="ARBA00047462"/>
    </source>
</evidence>
<dbReference type="OrthoDB" id="100546at2759"/>
<dbReference type="InterPro" id="IPR008271">
    <property type="entry name" value="Ser/Thr_kinase_AS"/>
</dbReference>
<dbReference type="Pfam" id="PF00027">
    <property type="entry name" value="cNMP_binding"/>
    <property type="match status" value="2"/>
</dbReference>
<dbReference type="STRING" id="857967.G0QZP4"/>
<dbReference type="InterPro" id="IPR000719">
    <property type="entry name" value="Prot_kinase_dom"/>
</dbReference>
<evidence type="ECO:0000256" key="11">
    <source>
        <dbReference type="ARBA" id="ARBA00022840"/>
    </source>
</evidence>
<dbReference type="PROSITE" id="PS00889">
    <property type="entry name" value="CNMP_BINDING_2"/>
    <property type="match status" value="1"/>
</dbReference>
<dbReference type="GO" id="GO:0106310">
    <property type="term" value="F:protein serine kinase activity"/>
    <property type="evidence" value="ECO:0007669"/>
    <property type="project" value="RHEA"/>
</dbReference>
<feature type="domain" description="Protein kinase" evidence="18">
    <location>
        <begin position="355"/>
        <end position="612"/>
    </location>
</feature>
<evidence type="ECO:0000256" key="2">
    <source>
        <dbReference type="ARBA" id="ARBA00006352"/>
    </source>
</evidence>
<evidence type="ECO:0000256" key="9">
    <source>
        <dbReference type="ARBA" id="ARBA00022741"/>
    </source>
</evidence>
<reference evidence="21 22" key="1">
    <citation type="submission" date="2011-07" db="EMBL/GenBank/DDBJ databases">
        <authorList>
            <person name="Coyne R."/>
            <person name="Brami D."/>
            <person name="Johnson J."/>
            <person name="Hostetler J."/>
            <person name="Hannick L."/>
            <person name="Clark T."/>
            <person name="Cassidy-Hanley D."/>
            <person name="Inman J."/>
        </authorList>
    </citation>
    <scope>NUCLEOTIDE SEQUENCE [LARGE SCALE GENOMIC DNA]</scope>
    <source>
        <strain evidence="21 22">G5</strain>
    </source>
</reference>
<dbReference type="InterPro" id="IPR000595">
    <property type="entry name" value="cNMP-bd_dom"/>
</dbReference>
<keyword evidence="10 21" id="KW-0418">Kinase</keyword>
<dbReference type="Proteomes" id="UP000008983">
    <property type="component" value="Unassembled WGS sequence"/>
</dbReference>
<evidence type="ECO:0000256" key="1">
    <source>
        <dbReference type="ARBA" id="ARBA00001946"/>
    </source>
</evidence>
<dbReference type="GO" id="GO:0030553">
    <property type="term" value="F:cGMP binding"/>
    <property type="evidence" value="ECO:0007669"/>
    <property type="project" value="UniProtKB-KW"/>
</dbReference>
<keyword evidence="11 17" id="KW-0067">ATP-binding</keyword>
<dbReference type="PROSITE" id="PS50042">
    <property type="entry name" value="CNMP_BINDING_3"/>
    <property type="match status" value="3"/>
</dbReference>
<proteinExistence type="inferred from homology"/>
<dbReference type="PROSITE" id="PS00107">
    <property type="entry name" value="PROTEIN_KINASE_ATP"/>
    <property type="match status" value="1"/>
</dbReference>
<dbReference type="GO" id="GO:0004692">
    <property type="term" value="F:cGMP-dependent protein kinase activity"/>
    <property type="evidence" value="ECO:0007669"/>
    <property type="project" value="UniProtKB-EC"/>
</dbReference>
<dbReference type="PANTHER" id="PTHR24353">
    <property type="entry name" value="CYCLIC NUCLEOTIDE-DEPENDENT PROTEIN KINASE"/>
    <property type="match status" value="1"/>
</dbReference>
<dbReference type="Gene3D" id="3.30.200.20">
    <property type="entry name" value="Phosphorylase Kinase, domain 1"/>
    <property type="match status" value="1"/>
</dbReference>
<dbReference type="eggNOG" id="KOG0614">
    <property type="taxonomic scope" value="Eukaryota"/>
</dbReference>
<dbReference type="Pfam" id="PF00069">
    <property type="entry name" value="Pkinase"/>
    <property type="match status" value="1"/>
</dbReference>
<dbReference type="Gene3D" id="2.60.120.10">
    <property type="entry name" value="Jelly Rolls"/>
    <property type="match status" value="3"/>
</dbReference>
<comment type="similarity">
    <text evidence="2">Belongs to the protein kinase superfamily. AGC Ser/Thr protein kinase family. cGMP subfamily.</text>
</comment>
<dbReference type="InParanoid" id="G0QZP4"/>
<evidence type="ECO:0000256" key="6">
    <source>
        <dbReference type="ARBA" id="ARBA00022535"/>
    </source>
</evidence>
<comment type="cofactor">
    <cofactor evidence="1">
        <name>Mg(2+)</name>
        <dbReference type="ChEBI" id="CHEBI:18420"/>
    </cofactor>
</comment>
<dbReference type="PROSITE" id="PS00108">
    <property type="entry name" value="PROTEIN_KINASE_ST"/>
    <property type="match status" value="1"/>
</dbReference>
<dbReference type="PROSITE" id="PS51285">
    <property type="entry name" value="AGC_KINASE_CTER"/>
    <property type="match status" value="1"/>
</dbReference>
<evidence type="ECO:0000256" key="10">
    <source>
        <dbReference type="ARBA" id="ARBA00022777"/>
    </source>
</evidence>
<dbReference type="GO" id="GO:0005524">
    <property type="term" value="F:ATP binding"/>
    <property type="evidence" value="ECO:0007669"/>
    <property type="project" value="UniProtKB-UniRule"/>
</dbReference>
<keyword evidence="6" id="KW-0140">cGMP</keyword>
<dbReference type="InterPro" id="IPR011009">
    <property type="entry name" value="Kinase-like_dom_sf"/>
</dbReference>
<evidence type="ECO:0000256" key="12">
    <source>
        <dbReference type="ARBA" id="ARBA00022842"/>
    </source>
</evidence>
<dbReference type="SUPFAM" id="SSF51206">
    <property type="entry name" value="cAMP-binding domain-like"/>
    <property type="match status" value="3"/>
</dbReference>
<feature type="domain" description="Cyclic nucleotide-binding" evidence="19">
    <location>
        <begin position="105"/>
        <end position="204"/>
    </location>
</feature>
<dbReference type="PROSITE" id="PS50011">
    <property type="entry name" value="PROTEIN_KINASE_DOM"/>
    <property type="match status" value="1"/>
</dbReference>
<accession>G0QZP4</accession>
<keyword evidence="4" id="KW-0963">Cytoplasm</keyword>
<dbReference type="InterPro" id="IPR000961">
    <property type="entry name" value="AGC-kinase_C"/>
</dbReference>
<evidence type="ECO:0000259" key="20">
    <source>
        <dbReference type="PROSITE" id="PS51285"/>
    </source>
</evidence>
<dbReference type="InterPro" id="IPR018488">
    <property type="entry name" value="cNMP-bd_CS"/>
</dbReference>
<dbReference type="GO" id="GO:0046872">
    <property type="term" value="F:metal ion binding"/>
    <property type="evidence" value="ECO:0007669"/>
    <property type="project" value="UniProtKB-KW"/>
</dbReference>
<evidence type="ECO:0000259" key="19">
    <source>
        <dbReference type="PROSITE" id="PS50042"/>
    </source>
</evidence>
<feature type="domain" description="Cyclic nucleotide-binding" evidence="19">
    <location>
        <begin position="1"/>
        <end position="102"/>
    </location>
</feature>
<evidence type="ECO:0000256" key="7">
    <source>
        <dbReference type="ARBA" id="ARBA00022679"/>
    </source>
</evidence>
<dbReference type="SMART" id="SM00100">
    <property type="entry name" value="cNMP"/>
    <property type="match status" value="2"/>
</dbReference>
<dbReference type="CDD" id="cd00038">
    <property type="entry name" value="CAP_ED"/>
    <property type="match status" value="2"/>
</dbReference>
<dbReference type="InterPro" id="IPR018490">
    <property type="entry name" value="cNMP-bd_dom_sf"/>
</dbReference>
<dbReference type="InterPro" id="IPR017441">
    <property type="entry name" value="Protein_kinase_ATP_BS"/>
</dbReference>
<dbReference type="AlphaFoldDB" id="G0QZP4"/>
<dbReference type="GO" id="GO:0004691">
    <property type="term" value="F:cAMP-dependent protein kinase activity"/>
    <property type="evidence" value="ECO:0007669"/>
    <property type="project" value="TreeGrafter"/>
</dbReference>
<name>G0QZP4_ICHMU</name>
<evidence type="ECO:0000313" key="21">
    <source>
        <dbReference type="EMBL" id="EGR29318.1"/>
    </source>
</evidence>
<keyword evidence="13" id="KW-0142">cGMP-binding</keyword>
<evidence type="ECO:0000256" key="4">
    <source>
        <dbReference type="ARBA" id="ARBA00022490"/>
    </source>
</evidence>
<evidence type="ECO:0000256" key="13">
    <source>
        <dbReference type="ARBA" id="ARBA00022992"/>
    </source>
</evidence>
<dbReference type="PANTHER" id="PTHR24353:SF37">
    <property type="entry name" value="CAMP-DEPENDENT PROTEIN KINASE CATALYTIC SUBUNIT PRKX"/>
    <property type="match status" value="1"/>
</dbReference>
<evidence type="ECO:0000313" key="22">
    <source>
        <dbReference type="Proteomes" id="UP000008983"/>
    </source>
</evidence>
<evidence type="ECO:0000259" key="18">
    <source>
        <dbReference type="PROSITE" id="PS50011"/>
    </source>
</evidence>
<feature type="binding site" evidence="17">
    <location>
        <position position="384"/>
    </location>
    <ligand>
        <name>ATP</name>
        <dbReference type="ChEBI" id="CHEBI:30616"/>
    </ligand>
</feature>
<keyword evidence="8" id="KW-0479">Metal-binding</keyword>
<dbReference type="GeneID" id="14905418"/>